<dbReference type="Pfam" id="PF07963">
    <property type="entry name" value="N_methyl"/>
    <property type="match status" value="1"/>
</dbReference>
<comment type="subunit">
    <text evidence="2">The pili are polar flexible filaments of about 5.4 nanometers diameter and 2.5 micrometers average length; they consist of only a single polypeptide chain arranged in a helical configuration of five subunits per turn in the assembled pilus.</text>
</comment>
<sequence length="142" mass="14653">MKAYKNKQQKGFTLIELMIVVAVIGVLAAIAVPQYQNYVKKSEAASGLATLRSLTTNIDTYIADNGSFPGTSDLPTLGAKDDMNKLGTISLADSGASGATATFTFDGTASALANSDTVVLTKDSTTGLWTCSTTTGVTLKGC</sequence>
<evidence type="ECO:0000313" key="7">
    <source>
        <dbReference type="Proteomes" id="UP000004827"/>
    </source>
</evidence>
<keyword evidence="5" id="KW-0472">Membrane</keyword>
<name>D2YCW4_VIBMI</name>
<dbReference type="NCBIfam" id="TIGR02532">
    <property type="entry name" value="IV_pilin_GFxxxE"/>
    <property type="match status" value="1"/>
</dbReference>
<dbReference type="PANTHER" id="PTHR30093">
    <property type="entry name" value="GENERAL SECRETION PATHWAY PROTEIN G"/>
    <property type="match status" value="1"/>
</dbReference>
<evidence type="ECO:0000313" key="6">
    <source>
        <dbReference type="EMBL" id="EEW07426.1"/>
    </source>
</evidence>
<dbReference type="PANTHER" id="PTHR30093:SF34">
    <property type="entry name" value="PREPILIN PEPTIDASE-DEPENDENT PROTEIN D"/>
    <property type="match status" value="1"/>
</dbReference>
<evidence type="ECO:0000256" key="4">
    <source>
        <dbReference type="RuleBase" id="RU000389"/>
    </source>
</evidence>
<dbReference type="EMBL" id="ACYU01000050">
    <property type="protein sequence ID" value="EEW07426.1"/>
    <property type="molecule type" value="Genomic_DNA"/>
</dbReference>
<organism evidence="6 7">
    <name type="scientific">Vibrio mimicus VM603</name>
    <dbReference type="NCBI Taxonomy" id="671074"/>
    <lineage>
        <taxon>Bacteria</taxon>
        <taxon>Pseudomonadati</taxon>
        <taxon>Pseudomonadota</taxon>
        <taxon>Gammaproteobacteria</taxon>
        <taxon>Vibrionales</taxon>
        <taxon>Vibrionaceae</taxon>
        <taxon>Vibrio</taxon>
    </lineage>
</organism>
<dbReference type="SUPFAM" id="SSF54523">
    <property type="entry name" value="Pili subunits"/>
    <property type="match status" value="1"/>
</dbReference>
<keyword evidence="5" id="KW-0812">Transmembrane</keyword>
<dbReference type="PRINTS" id="PR00813">
    <property type="entry name" value="BCTERIALGSPG"/>
</dbReference>
<evidence type="ECO:0000256" key="2">
    <source>
        <dbReference type="ARBA" id="ARBA00011156"/>
    </source>
</evidence>
<dbReference type="Proteomes" id="UP000004827">
    <property type="component" value="Unassembled WGS sequence"/>
</dbReference>
<dbReference type="InterPro" id="IPR012902">
    <property type="entry name" value="N_methyl_site"/>
</dbReference>
<reference evidence="6 7" key="1">
    <citation type="journal article" date="2009" name="BMC Evol. Biol.">
        <title>Genomic taxonomy of Vibrios.</title>
        <authorList>
            <person name="Thompson C.C."/>
            <person name="Vicente A.C."/>
            <person name="Souza R.C."/>
            <person name="Vasconcelos A.T."/>
            <person name="Vesth T."/>
            <person name="Alves N.Jr."/>
            <person name="Ussery D.W."/>
            <person name="Iida T."/>
            <person name="Thompson F.L."/>
        </authorList>
    </citation>
    <scope>NUCLEOTIDE SEQUENCE [LARGE SCALE GENOMIC DNA]</scope>
    <source>
        <strain evidence="6 7">VM603</strain>
    </source>
</reference>
<dbReference type="GO" id="GO:0015627">
    <property type="term" value="C:type II protein secretion system complex"/>
    <property type="evidence" value="ECO:0007669"/>
    <property type="project" value="InterPro"/>
</dbReference>
<accession>D2YCW4</accession>
<dbReference type="RefSeq" id="WP_000649328.1">
    <property type="nucleotide sequence ID" value="NZ_ACYU01000050.1"/>
</dbReference>
<evidence type="ECO:0000256" key="5">
    <source>
        <dbReference type="SAM" id="Phobius"/>
    </source>
</evidence>
<dbReference type="GO" id="GO:0007155">
    <property type="term" value="P:cell adhesion"/>
    <property type="evidence" value="ECO:0007669"/>
    <property type="project" value="InterPro"/>
</dbReference>
<evidence type="ECO:0000256" key="1">
    <source>
        <dbReference type="ARBA" id="ARBA00005233"/>
    </source>
</evidence>
<evidence type="ECO:0000256" key="3">
    <source>
        <dbReference type="ARBA" id="ARBA00022481"/>
    </source>
</evidence>
<dbReference type="Gene3D" id="3.30.700.10">
    <property type="entry name" value="Glycoprotein, Type 4 Pilin"/>
    <property type="match status" value="1"/>
</dbReference>
<dbReference type="InterPro" id="IPR001082">
    <property type="entry name" value="Pilin"/>
</dbReference>
<dbReference type="PROSITE" id="PS00409">
    <property type="entry name" value="PROKAR_NTER_METHYL"/>
    <property type="match status" value="1"/>
</dbReference>
<keyword evidence="4" id="KW-0281">Fimbrium</keyword>
<dbReference type="AlphaFoldDB" id="D2YCW4"/>
<dbReference type="GO" id="GO:0015628">
    <property type="term" value="P:protein secretion by the type II secretion system"/>
    <property type="evidence" value="ECO:0007669"/>
    <property type="project" value="InterPro"/>
</dbReference>
<dbReference type="GO" id="GO:0043107">
    <property type="term" value="P:type IV pilus-dependent motility"/>
    <property type="evidence" value="ECO:0007669"/>
    <property type="project" value="TreeGrafter"/>
</dbReference>
<comment type="caution">
    <text evidence="6">The sequence shown here is derived from an EMBL/GenBank/DDBJ whole genome shotgun (WGS) entry which is preliminary data.</text>
</comment>
<dbReference type="InterPro" id="IPR000983">
    <property type="entry name" value="Bac_GSPG_pilin"/>
</dbReference>
<proteinExistence type="inferred from homology"/>
<keyword evidence="3" id="KW-0488">Methylation</keyword>
<dbReference type="GO" id="GO:0044096">
    <property type="term" value="C:type IV pilus"/>
    <property type="evidence" value="ECO:0007669"/>
    <property type="project" value="TreeGrafter"/>
</dbReference>
<comment type="similarity">
    <text evidence="1 4">Belongs to the N-Me-Phe pilin family.</text>
</comment>
<gene>
    <name evidence="6" type="primary">pilA</name>
    <name evidence="6" type="ORF">VMB_13610</name>
</gene>
<protein>
    <submittedName>
        <fullName evidence="6">Prepilin-type protein</fullName>
    </submittedName>
</protein>
<dbReference type="Pfam" id="PF00114">
    <property type="entry name" value="Pilin"/>
    <property type="match status" value="1"/>
</dbReference>
<feature type="transmembrane region" description="Helical" evidence="5">
    <location>
        <begin position="12"/>
        <end position="32"/>
    </location>
</feature>
<dbReference type="InterPro" id="IPR045584">
    <property type="entry name" value="Pilin-like"/>
</dbReference>
<keyword evidence="5" id="KW-1133">Transmembrane helix</keyword>